<keyword evidence="5" id="KW-0411">Iron-sulfur</keyword>
<dbReference type="PANTHER" id="PTHR23264">
    <property type="entry name" value="NUCLEOTIDE-BINDING PROTEIN NBP35 YEAST -RELATED"/>
    <property type="match status" value="1"/>
</dbReference>
<dbReference type="SUPFAM" id="SSF52540">
    <property type="entry name" value="P-loop containing nucleoside triphosphate hydrolases"/>
    <property type="match status" value="1"/>
</dbReference>
<accession>A0A445MSL2</accession>
<dbReference type="GO" id="GO:0005524">
    <property type="term" value="F:ATP binding"/>
    <property type="evidence" value="ECO:0007669"/>
    <property type="project" value="UniProtKB-KW"/>
</dbReference>
<protein>
    <recommendedName>
        <fullName evidence="7">Iron-sulfur cluster carrier protein</fullName>
    </recommendedName>
</protein>
<proteinExistence type="predicted"/>
<evidence type="ECO:0000256" key="2">
    <source>
        <dbReference type="ARBA" id="ARBA00022741"/>
    </source>
</evidence>
<evidence type="ECO:0000256" key="1">
    <source>
        <dbReference type="ARBA" id="ARBA00022723"/>
    </source>
</evidence>
<name>A0A445MSL2_9BACT</name>
<dbReference type="CDD" id="cd02037">
    <property type="entry name" value="Mrp_NBP35"/>
    <property type="match status" value="1"/>
</dbReference>
<dbReference type="InterPro" id="IPR027417">
    <property type="entry name" value="P-loop_NTPase"/>
</dbReference>
<dbReference type="GO" id="GO:0140663">
    <property type="term" value="F:ATP-dependent FeS chaperone activity"/>
    <property type="evidence" value="ECO:0007669"/>
    <property type="project" value="InterPro"/>
</dbReference>
<reference evidence="6" key="1">
    <citation type="submission" date="2018-01" db="EMBL/GenBank/DDBJ databases">
        <authorList>
            <person name="Regsiter A."/>
            <person name="William W."/>
        </authorList>
    </citation>
    <scope>NUCLEOTIDE SEQUENCE</scope>
    <source>
        <strain evidence="6">TRIP AH-1</strain>
    </source>
</reference>
<keyword evidence="1" id="KW-0479">Metal-binding</keyword>
<dbReference type="GO" id="GO:0051536">
    <property type="term" value="F:iron-sulfur cluster binding"/>
    <property type="evidence" value="ECO:0007669"/>
    <property type="project" value="UniProtKB-KW"/>
</dbReference>
<dbReference type="GO" id="GO:0016226">
    <property type="term" value="P:iron-sulfur cluster assembly"/>
    <property type="evidence" value="ECO:0007669"/>
    <property type="project" value="InterPro"/>
</dbReference>
<keyword evidence="3" id="KW-0067">ATP-binding</keyword>
<sequence length="308" mass="32978">MATEVGTVIKGMNIDQGCNKQCENCEKYFECELSFKSTFQQKGILAMIKENLSSVKYKVIVLGGKGGVGKSMLTANIAAALAQRGKKVCVLDQVYDCPAIPMMLGVSEEARLMIGDNGLIPAESKWGIKVVSTGLILDKDEVIIWFHDMKRNATEELLCAVDYGDTEYLVVDIPTGTSSETVNILKYIPDIKGSFVVTVPSGVSQNVARKCIYILNKAKVPITGVVENMSDTVCPSCNSPVSLISTGAGENMAKQEGVAFLAKIPMSQRVSISLDAGEPFVLKYPDSPESDGVNKAVDALIKACEGGS</sequence>
<evidence type="ECO:0000256" key="5">
    <source>
        <dbReference type="ARBA" id="ARBA00023014"/>
    </source>
</evidence>
<keyword evidence="4" id="KW-0408">Iron</keyword>
<dbReference type="Pfam" id="PF10609">
    <property type="entry name" value="ParA"/>
    <property type="match status" value="1"/>
</dbReference>
<dbReference type="InterPro" id="IPR033756">
    <property type="entry name" value="YlxH/NBP35"/>
</dbReference>
<keyword evidence="2" id="KW-0547">Nucleotide-binding</keyword>
<organism evidence="6">
    <name type="scientific">uncultured Desulfobacterium sp</name>
    <dbReference type="NCBI Taxonomy" id="201089"/>
    <lineage>
        <taxon>Bacteria</taxon>
        <taxon>Pseudomonadati</taxon>
        <taxon>Thermodesulfobacteriota</taxon>
        <taxon>Desulfobacteria</taxon>
        <taxon>Desulfobacterales</taxon>
        <taxon>Desulfobacteriaceae</taxon>
        <taxon>Desulfobacterium</taxon>
        <taxon>environmental samples</taxon>
    </lineage>
</organism>
<dbReference type="Gene3D" id="3.40.50.300">
    <property type="entry name" value="P-loop containing nucleotide triphosphate hydrolases"/>
    <property type="match status" value="1"/>
</dbReference>
<evidence type="ECO:0000313" key="6">
    <source>
        <dbReference type="EMBL" id="SPD72422.1"/>
    </source>
</evidence>
<dbReference type="PANTHER" id="PTHR23264:SF19">
    <property type="entry name" value="CYTOSOLIC FE-S CLUSTER ASSEMBLY FACTOR NUBP2"/>
    <property type="match status" value="1"/>
</dbReference>
<dbReference type="AlphaFoldDB" id="A0A445MSL2"/>
<dbReference type="InterPro" id="IPR019591">
    <property type="entry name" value="Mrp/NBP35_ATP-bd"/>
</dbReference>
<dbReference type="GO" id="GO:0005829">
    <property type="term" value="C:cytosol"/>
    <property type="evidence" value="ECO:0007669"/>
    <property type="project" value="TreeGrafter"/>
</dbReference>
<evidence type="ECO:0000256" key="3">
    <source>
        <dbReference type="ARBA" id="ARBA00022840"/>
    </source>
</evidence>
<dbReference type="EMBL" id="OJIN01000041">
    <property type="protein sequence ID" value="SPD72422.1"/>
    <property type="molecule type" value="Genomic_DNA"/>
</dbReference>
<evidence type="ECO:0008006" key="7">
    <source>
        <dbReference type="Google" id="ProtNLM"/>
    </source>
</evidence>
<gene>
    <name evidence="6" type="ORF">PITCH_A1350003</name>
</gene>
<evidence type="ECO:0000256" key="4">
    <source>
        <dbReference type="ARBA" id="ARBA00023004"/>
    </source>
</evidence>
<dbReference type="GO" id="GO:0046872">
    <property type="term" value="F:metal ion binding"/>
    <property type="evidence" value="ECO:0007669"/>
    <property type="project" value="UniProtKB-KW"/>
</dbReference>